<dbReference type="Gene3D" id="3.30.160.60">
    <property type="entry name" value="Classic Zinc Finger"/>
    <property type="match status" value="1"/>
</dbReference>
<feature type="compositionally biased region" description="Polar residues" evidence="2">
    <location>
        <begin position="34"/>
        <end position="50"/>
    </location>
</feature>
<feature type="domain" description="C2H2-type" evidence="3">
    <location>
        <begin position="58"/>
        <end position="85"/>
    </location>
</feature>
<dbReference type="PROSITE" id="PS50157">
    <property type="entry name" value="ZINC_FINGER_C2H2_2"/>
    <property type="match status" value="1"/>
</dbReference>
<comment type="caution">
    <text evidence="4">The sequence shown here is derived from an EMBL/GenBank/DDBJ whole genome shotgun (WGS) entry which is preliminary data.</text>
</comment>
<dbReference type="Proteomes" id="UP001219518">
    <property type="component" value="Unassembled WGS sequence"/>
</dbReference>
<dbReference type="Pfam" id="PF00096">
    <property type="entry name" value="zf-C2H2"/>
    <property type="match status" value="2"/>
</dbReference>
<evidence type="ECO:0000256" key="2">
    <source>
        <dbReference type="SAM" id="MobiDB-lite"/>
    </source>
</evidence>
<accession>A0AAE1H6I1</accession>
<protein>
    <submittedName>
        <fullName evidence="4">Longitudinals lacking protein, isoforms A/B/D/L</fullName>
    </submittedName>
</protein>
<dbReference type="GO" id="GO:0008270">
    <property type="term" value="F:zinc ion binding"/>
    <property type="evidence" value="ECO:0007669"/>
    <property type="project" value="UniProtKB-KW"/>
</dbReference>
<dbReference type="AlphaFoldDB" id="A0AAE1H6I1"/>
<evidence type="ECO:0000313" key="4">
    <source>
        <dbReference type="EMBL" id="KAK3915473.1"/>
    </source>
</evidence>
<keyword evidence="1" id="KW-0862">Zinc</keyword>
<dbReference type="EMBL" id="JAHWGI010000440">
    <property type="protein sequence ID" value="KAK3915473.1"/>
    <property type="molecule type" value="Genomic_DNA"/>
</dbReference>
<keyword evidence="1" id="KW-0479">Metal-binding</keyword>
<keyword evidence="1" id="KW-0863">Zinc-finger</keyword>
<feature type="compositionally biased region" description="Polar residues" evidence="2">
    <location>
        <begin position="126"/>
        <end position="139"/>
    </location>
</feature>
<organism evidence="4 5">
    <name type="scientific">Frankliniella fusca</name>
    <dbReference type="NCBI Taxonomy" id="407009"/>
    <lineage>
        <taxon>Eukaryota</taxon>
        <taxon>Metazoa</taxon>
        <taxon>Ecdysozoa</taxon>
        <taxon>Arthropoda</taxon>
        <taxon>Hexapoda</taxon>
        <taxon>Insecta</taxon>
        <taxon>Pterygota</taxon>
        <taxon>Neoptera</taxon>
        <taxon>Paraneoptera</taxon>
        <taxon>Thysanoptera</taxon>
        <taxon>Terebrantia</taxon>
        <taxon>Thripoidea</taxon>
        <taxon>Thripidae</taxon>
        <taxon>Frankliniella</taxon>
    </lineage>
</organism>
<name>A0AAE1H6I1_9NEOP</name>
<keyword evidence="5" id="KW-1185">Reference proteome</keyword>
<evidence type="ECO:0000313" key="5">
    <source>
        <dbReference type="Proteomes" id="UP001219518"/>
    </source>
</evidence>
<dbReference type="SMART" id="SM00355">
    <property type="entry name" value="ZnF_C2H2"/>
    <property type="match status" value="2"/>
</dbReference>
<evidence type="ECO:0000256" key="1">
    <source>
        <dbReference type="PROSITE-ProRule" id="PRU00042"/>
    </source>
</evidence>
<dbReference type="InterPro" id="IPR036236">
    <property type="entry name" value="Znf_C2H2_sf"/>
</dbReference>
<proteinExistence type="predicted"/>
<sequence>MFSVADSSSLEAVWGTRNGPGGSGSGSPWWEFSSAMNSGSPGNSEDNPQQFNASRGLFPCPQCNKVYQYKYTLGTHLRYECGKEPQFQCPYCPHRSKLKGNLMKHIRKIHASIVGSDWRNSRADLSESQGQPSSASLGAQLSHEDLMSK</sequence>
<dbReference type="SUPFAM" id="SSF57667">
    <property type="entry name" value="beta-beta-alpha zinc fingers"/>
    <property type="match status" value="1"/>
</dbReference>
<feature type="region of interest" description="Disordered" evidence="2">
    <location>
        <begin position="122"/>
        <end position="149"/>
    </location>
</feature>
<evidence type="ECO:0000259" key="3">
    <source>
        <dbReference type="PROSITE" id="PS50157"/>
    </source>
</evidence>
<reference evidence="4" key="1">
    <citation type="submission" date="2021-07" db="EMBL/GenBank/DDBJ databases">
        <authorList>
            <person name="Catto M.A."/>
            <person name="Jacobson A."/>
            <person name="Kennedy G."/>
            <person name="Labadie P."/>
            <person name="Hunt B.G."/>
            <person name="Srinivasan R."/>
        </authorList>
    </citation>
    <scope>NUCLEOTIDE SEQUENCE</scope>
    <source>
        <strain evidence="4">PL_HMW_Pooled</strain>
        <tissue evidence="4">Head</tissue>
    </source>
</reference>
<gene>
    <name evidence="4" type="ORF">KUF71_005780</name>
</gene>
<feature type="region of interest" description="Disordered" evidence="2">
    <location>
        <begin position="13"/>
        <end position="50"/>
    </location>
</feature>
<reference evidence="4" key="2">
    <citation type="journal article" date="2023" name="BMC Genomics">
        <title>Pest status, molecular evolution, and epigenetic factors derived from the genome assembly of Frankliniella fusca, a thysanopteran phytovirus vector.</title>
        <authorList>
            <person name="Catto M.A."/>
            <person name="Labadie P.E."/>
            <person name="Jacobson A.L."/>
            <person name="Kennedy G.G."/>
            <person name="Srinivasan R."/>
            <person name="Hunt B.G."/>
        </authorList>
    </citation>
    <scope>NUCLEOTIDE SEQUENCE</scope>
    <source>
        <strain evidence="4">PL_HMW_Pooled</strain>
    </source>
</reference>
<dbReference type="InterPro" id="IPR013087">
    <property type="entry name" value="Znf_C2H2_type"/>
</dbReference>